<protein>
    <submittedName>
        <fullName evidence="1">Uncharacterized protein</fullName>
    </submittedName>
</protein>
<comment type="caution">
    <text evidence="1">The sequence shown here is derived from an EMBL/GenBank/DDBJ whole genome shotgun (WGS) entry which is preliminary data.</text>
</comment>
<gene>
    <name evidence="1" type="ORF">ATANTOWER_000887</name>
</gene>
<name>A0ABU7BLM4_9TELE</name>
<reference evidence="1 2" key="1">
    <citation type="submission" date="2021-07" db="EMBL/GenBank/DDBJ databases">
        <authorList>
            <person name="Palmer J.M."/>
        </authorList>
    </citation>
    <scope>NUCLEOTIDE SEQUENCE [LARGE SCALE GENOMIC DNA]</scope>
    <source>
        <strain evidence="1 2">AT_MEX2019</strain>
        <tissue evidence="1">Muscle</tissue>
    </source>
</reference>
<dbReference type="EMBL" id="JAHUTI010059117">
    <property type="protein sequence ID" value="MED6250619.1"/>
    <property type="molecule type" value="Genomic_DNA"/>
</dbReference>
<evidence type="ECO:0000313" key="1">
    <source>
        <dbReference type="EMBL" id="MED6250619.1"/>
    </source>
</evidence>
<keyword evidence="2" id="KW-1185">Reference proteome</keyword>
<dbReference type="Proteomes" id="UP001345963">
    <property type="component" value="Unassembled WGS sequence"/>
</dbReference>
<proteinExistence type="predicted"/>
<organism evidence="1 2">
    <name type="scientific">Ataeniobius toweri</name>
    <dbReference type="NCBI Taxonomy" id="208326"/>
    <lineage>
        <taxon>Eukaryota</taxon>
        <taxon>Metazoa</taxon>
        <taxon>Chordata</taxon>
        <taxon>Craniata</taxon>
        <taxon>Vertebrata</taxon>
        <taxon>Euteleostomi</taxon>
        <taxon>Actinopterygii</taxon>
        <taxon>Neopterygii</taxon>
        <taxon>Teleostei</taxon>
        <taxon>Neoteleostei</taxon>
        <taxon>Acanthomorphata</taxon>
        <taxon>Ovalentaria</taxon>
        <taxon>Atherinomorphae</taxon>
        <taxon>Cyprinodontiformes</taxon>
        <taxon>Goodeidae</taxon>
        <taxon>Ataeniobius</taxon>
    </lineage>
</organism>
<sequence length="99" mass="11005">MGNGGGVGGLGAMKDCLYFKYLRHTRRKDKKESMKKAWLSFIIGEVQISSLHFMAICQVVCNVSFERSLLPPSMTSLGLNVGRLVPFFVKFGLLTLFSV</sequence>
<accession>A0ABU7BLM4</accession>
<evidence type="ECO:0000313" key="2">
    <source>
        <dbReference type="Proteomes" id="UP001345963"/>
    </source>
</evidence>